<proteinExistence type="predicted"/>
<evidence type="ECO:0000256" key="1">
    <source>
        <dbReference type="SAM" id="Phobius"/>
    </source>
</evidence>
<feature type="transmembrane region" description="Helical" evidence="1">
    <location>
        <begin position="31"/>
        <end position="50"/>
    </location>
</feature>
<keyword evidence="1" id="KW-1133">Transmembrane helix</keyword>
<organism evidence="2">
    <name type="scientific">uncultured Caudovirales phage</name>
    <dbReference type="NCBI Taxonomy" id="2100421"/>
    <lineage>
        <taxon>Viruses</taxon>
        <taxon>Duplodnaviria</taxon>
        <taxon>Heunggongvirae</taxon>
        <taxon>Uroviricota</taxon>
        <taxon>Caudoviricetes</taxon>
        <taxon>Peduoviridae</taxon>
        <taxon>Maltschvirus</taxon>
        <taxon>Maltschvirus maltsch</taxon>
    </lineage>
</organism>
<dbReference type="EMBL" id="LR796613">
    <property type="protein sequence ID" value="CAB4155089.1"/>
    <property type="molecule type" value="Genomic_DNA"/>
</dbReference>
<evidence type="ECO:0000313" key="2">
    <source>
        <dbReference type="EMBL" id="CAB4155089.1"/>
    </source>
</evidence>
<gene>
    <name evidence="2" type="ORF">UFOVP653_71</name>
</gene>
<reference evidence="2" key="1">
    <citation type="submission" date="2020-04" db="EMBL/GenBank/DDBJ databases">
        <authorList>
            <person name="Chiriac C."/>
            <person name="Salcher M."/>
            <person name="Ghai R."/>
            <person name="Kavagutti S V."/>
        </authorList>
    </citation>
    <scope>NUCLEOTIDE SEQUENCE</scope>
</reference>
<keyword evidence="1" id="KW-0812">Transmembrane</keyword>
<accession>A0A6J5N7Q4</accession>
<sequence length="65" mass="6862">MLKSKTMWFSAILALLSVGQGFILQIPMSPATQGLVGAIVAAVVAYLRTVTTEPLSAKTLAKEVE</sequence>
<keyword evidence="1" id="KW-0472">Membrane</keyword>
<protein>
    <submittedName>
        <fullName evidence="2">Uncharacterized protein</fullName>
    </submittedName>
</protein>
<name>A0A6J5N7Q4_9CAUD</name>